<dbReference type="EMBL" id="ANPE02000279">
    <property type="protein sequence ID" value="EMY32395.1"/>
    <property type="molecule type" value="Genomic_DNA"/>
</dbReference>
<evidence type="ECO:0000256" key="1">
    <source>
        <dbReference type="SAM" id="MobiDB-lite"/>
    </source>
</evidence>
<protein>
    <submittedName>
        <fullName evidence="2">Uncharacterized protein</fullName>
    </submittedName>
</protein>
<proteinExistence type="predicted"/>
<feature type="compositionally biased region" description="Polar residues" evidence="1">
    <location>
        <begin position="37"/>
        <end position="46"/>
    </location>
</feature>
<dbReference type="Proteomes" id="UP000010729">
    <property type="component" value="Unassembled WGS sequence"/>
</dbReference>
<name>N1UTL1_9MICC</name>
<evidence type="ECO:0000313" key="2">
    <source>
        <dbReference type="EMBL" id="EMY32395.1"/>
    </source>
</evidence>
<organism evidence="2 3">
    <name type="scientific">Arthrobacter crystallopoietes BAB-32</name>
    <dbReference type="NCBI Taxonomy" id="1246476"/>
    <lineage>
        <taxon>Bacteria</taxon>
        <taxon>Bacillati</taxon>
        <taxon>Actinomycetota</taxon>
        <taxon>Actinomycetes</taxon>
        <taxon>Micrococcales</taxon>
        <taxon>Micrococcaceae</taxon>
        <taxon>Crystallibacter</taxon>
    </lineage>
</organism>
<comment type="caution">
    <text evidence="2">The sequence shown here is derived from an EMBL/GenBank/DDBJ whole genome shotgun (WGS) entry which is preliminary data.</text>
</comment>
<dbReference type="AlphaFoldDB" id="N1UTL1"/>
<sequence length="83" mass="8903">MSQQPNEDLPQDEHLREDIGAPTAEPESAAEFDDDTFTSGLTNTGQRVPGLSPAGEYKASADPEHEDDPGQDGFLPPEPAPRD</sequence>
<feature type="region of interest" description="Disordered" evidence="1">
    <location>
        <begin position="1"/>
        <end position="83"/>
    </location>
</feature>
<accession>N1UTL1</accession>
<reference evidence="2 3" key="1">
    <citation type="journal article" date="2013" name="Genome Announc.">
        <title>Draft Genome Sequence of Arthrobacter crystallopoietes Strain BAB-32, Revealing Genes for Bioremediation.</title>
        <authorList>
            <person name="Joshi M.N."/>
            <person name="Pandit A.S."/>
            <person name="Sharma A."/>
            <person name="Pandya R.V."/>
            <person name="Desai S.M."/>
            <person name="Saxena A.K."/>
            <person name="Bagatharia S.B."/>
        </authorList>
    </citation>
    <scope>NUCLEOTIDE SEQUENCE [LARGE SCALE GENOMIC DNA]</scope>
    <source>
        <strain evidence="2 3">BAB-32</strain>
    </source>
</reference>
<dbReference type="OrthoDB" id="4950185at2"/>
<dbReference type="RefSeq" id="WP_005274433.1">
    <property type="nucleotide sequence ID" value="NZ_ANPE02000279.1"/>
</dbReference>
<evidence type="ECO:0000313" key="3">
    <source>
        <dbReference type="Proteomes" id="UP000010729"/>
    </source>
</evidence>
<keyword evidence="3" id="KW-1185">Reference proteome</keyword>
<gene>
    <name evidence="2" type="ORF">D477_020388</name>
</gene>